<dbReference type="SMART" id="SM00225">
    <property type="entry name" value="BTB"/>
    <property type="match status" value="1"/>
</dbReference>
<dbReference type="eggNOG" id="ENOG502R03T">
    <property type="taxonomic scope" value="Eukaryota"/>
</dbReference>
<organism evidence="8 9">
    <name type="scientific">Aedes aegypti</name>
    <name type="common">Yellowfever mosquito</name>
    <name type="synonym">Culex aegypti</name>
    <dbReference type="NCBI Taxonomy" id="7159"/>
    <lineage>
        <taxon>Eukaryota</taxon>
        <taxon>Metazoa</taxon>
        <taxon>Ecdysozoa</taxon>
        <taxon>Arthropoda</taxon>
        <taxon>Hexapoda</taxon>
        <taxon>Insecta</taxon>
        <taxon>Pterygota</taxon>
        <taxon>Neoptera</taxon>
        <taxon>Endopterygota</taxon>
        <taxon>Diptera</taxon>
        <taxon>Nematocera</taxon>
        <taxon>Culicoidea</taxon>
        <taxon>Culicidae</taxon>
        <taxon>Culicinae</taxon>
        <taxon>Aedini</taxon>
        <taxon>Aedes</taxon>
        <taxon>Stegomyia</taxon>
    </lineage>
</organism>
<sequence>MDAKATNAISTVYPSTPPYSKGTRSSHQYFSLRWNNYQSNMTSVFHELLETQSFVDVTLACEYNSLKAHKVVLSACSAYFQKILLDNPCKHPTIILPSDICFSDLQFIIEFVYRGEIDVSEAELQQTPSVKKDKKQTNLEETMAQAEQLSVLVHRRGLAKGKLTRLFNYLFPDEEEAPQLSEAQVRHYVKKVEAVQREYTEVHERILALVPEDNREDHDSHYVQFDDLQDVISVNLEEQLAKVSLNTATSRATFANTQAQAPILVHQPLKIPISTFDGRYESWPKFKVMFKDLVDNTPDPPAVKLYHLDKALTGSASGIIDAKTISEGNYIHAWEILEESSRSPDSRHPPPPSGSQPLSNTRNAHSSSSQINNNQSGQDSKSGHNSSSSGRNHNSNLETVVSDDGSSPIVVLESHDLTSTPGKEGKTKMTSLGMGVGINGSVMGVPMGYLDFAPEPPAPTATPVTEHHDISCAPSHDTRDLSNPQDAIQLDNQVAHPMHNQPQQQHIHHQQIMHQQQQTHLMQQQQQQQQQQQHQQQVQRQTPQPQQADQRLSPHQPHTQQQTPQHQQHVLLIDQQSQHSHHSTHSPVSNASSTSSQHHPENLVTVATTAVDNGTVSEMKSRIALKQEIMTEVEQQTQQQHQQQQQQQQQQMELEPDQSSMHGMVVTPEISGMMSQSQMSDIYQSDASEDSKVGILDGSSTQYTNLTSPNAGDPKTPSGPKTWTAEDMESALEALRTHNMSLTKASATYGIPSTTLWQRAHRLGIDTPKKEGPSKTWNEDSLNSALEALRTGTISANKASKAFGIPSSTLYKIARREGIRLAAPFNAAPTTWSAEDLDRALEAIRAGQTSVQKASTEFGIPTGTLYGRCKREGIELSRSNPTPWSEDAMMEALESVKQGHMSINQAAIHYNLPYSSLYGRFKRGKYDTPNSANPSHSNHGAGSVGGGGNIGGNVGVSAVTMAGVTSSPQMEFKIEPQHNEHSPENTQHYNPALSTSLTTSSMPPSTQTHHIVPSPSPVNIHIINSNHHHHQLQQTPPPPHQTVATHHTAIQGQPQLIQHHIIPQQHHIIYQQPLQQLQQQPQYHPMYHIIKQENDRS</sequence>
<evidence type="ECO:0000256" key="2">
    <source>
        <dbReference type="ARBA" id="ARBA00023125"/>
    </source>
</evidence>
<feature type="region of interest" description="Disordered" evidence="5">
    <location>
        <begin position="925"/>
        <end position="946"/>
    </location>
</feature>
<dbReference type="GO" id="GO:0005634">
    <property type="term" value="C:nucleus"/>
    <property type="evidence" value="ECO:0007669"/>
    <property type="project" value="UniProtKB-SubCell"/>
</dbReference>
<evidence type="ECO:0000313" key="9">
    <source>
        <dbReference type="Proteomes" id="UP000682892"/>
    </source>
</evidence>
<evidence type="ECO:0000256" key="5">
    <source>
        <dbReference type="SAM" id="MobiDB-lite"/>
    </source>
</evidence>
<feature type="compositionally biased region" description="Polar residues" evidence="5">
    <location>
        <begin position="587"/>
        <end position="597"/>
    </location>
</feature>
<feature type="compositionally biased region" description="Low complexity" evidence="5">
    <location>
        <begin position="512"/>
        <end position="547"/>
    </location>
</feature>
<dbReference type="CDD" id="cd18315">
    <property type="entry name" value="BTB_POZ_BAB-like"/>
    <property type="match status" value="1"/>
</dbReference>
<name>J9HZ80_AEDAE</name>
<reference evidence="8" key="2">
    <citation type="journal article" date="2007" name="Science">
        <title>Genome sequence of Aedes aegypti, a major arbovirus vector.</title>
        <authorList>
            <person name="Nene V."/>
            <person name="Wortman J.R."/>
            <person name="Lawson D."/>
            <person name="Haas B."/>
            <person name="Kodira C."/>
            <person name="Tu Z.J."/>
            <person name="Loftus B."/>
            <person name="Xi Z."/>
            <person name="Megy K."/>
            <person name="Grabherr M."/>
            <person name="Ren Q."/>
            <person name="Zdobnov E.M."/>
            <person name="Lobo N.F."/>
            <person name="Campbell K.S."/>
            <person name="Brown S.E."/>
            <person name="Bonaldo M.F."/>
            <person name="Zhu J."/>
            <person name="Sinkins S.P."/>
            <person name="Hogenkamp D.G."/>
            <person name="Amedeo P."/>
            <person name="Arensburger P."/>
            <person name="Atkinson P.W."/>
            <person name="Bidwell S."/>
            <person name="Biedler J."/>
            <person name="Birney E."/>
            <person name="Bruggner R.V."/>
            <person name="Costas J."/>
            <person name="Coy M.R."/>
            <person name="Crabtree J."/>
            <person name="Crawford M."/>
            <person name="Debruyn B."/>
            <person name="Decaprio D."/>
            <person name="Eiglmeier K."/>
            <person name="Eisenstadt E."/>
            <person name="El-Dorry H."/>
            <person name="Gelbart W.M."/>
            <person name="Gomes S.L."/>
            <person name="Hammond M."/>
            <person name="Hannick L.I."/>
            <person name="Hogan J.R."/>
            <person name="Holmes M.H."/>
            <person name="Jaffe D."/>
            <person name="Johnston J.S."/>
            <person name="Kennedy R.C."/>
            <person name="Koo H."/>
            <person name="Kravitz S."/>
            <person name="Kriventseva E.V."/>
            <person name="Kulp D."/>
            <person name="Labutti K."/>
            <person name="Lee E."/>
            <person name="Li S."/>
            <person name="Lovin D.D."/>
            <person name="Mao C."/>
            <person name="Mauceli E."/>
            <person name="Menck C.F."/>
            <person name="Miller J.R."/>
            <person name="Montgomery P."/>
            <person name="Mori A."/>
            <person name="Nascimento A.L."/>
            <person name="Naveira H.F."/>
            <person name="Nusbaum C."/>
            <person name="O'leary S."/>
            <person name="Orvis J."/>
            <person name="Pertea M."/>
            <person name="Quesneville H."/>
            <person name="Reidenbach K.R."/>
            <person name="Rogers Y.H."/>
            <person name="Roth C.W."/>
            <person name="Schneider J.R."/>
            <person name="Schatz M."/>
            <person name="Shumway M."/>
            <person name="Stanke M."/>
            <person name="Stinson E.O."/>
            <person name="Tubio J.M."/>
            <person name="Vanzee J.P."/>
            <person name="Verjovski-Almeida S."/>
            <person name="Werner D."/>
            <person name="White O."/>
            <person name="Wyder S."/>
            <person name="Zeng Q."/>
            <person name="Zhao Q."/>
            <person name="Zhao Y."/>
            <person name="Hill C.A."/>
            <person name="Raikhel A.S."/>
            <person name="Soares M.B."/>
            <person name="Knudson D.L."/>
            <person name="Lee N.H."/>
            <person name="Galagan J."/>
            <person name="Salzberg S.L."/>
            <person name="Paulsen I.T."/>
            <person name="Dimopoulos G."/>
            <person name="Collins F.H."/>
            <person name="Birren B."/>
            <person name="Fraser-Liggett C.M."/>
            <person name="Severson D.W."/>
        </authorList>
    </citation>
    <scope>NUCLEOTIDE SEQUENCE [LARGE SCALE GENOMIC DNA]</scope>
    <source>
        <strain evidence="8">Liverpool</strain>
    </source>
</reference>
<evidence type="ECO:0000313" key="8">
    <source>
        <dbReference type="EMBL" id="EJY57795.1"/>
    </source>
</evidence>
<evidence type="ECO:0000256" key="3">
    <source>
        <dbReference type="ARBA" id="ARBA00023242"/>
    </source>
</evidence>
<feature type="domain" description="HTH psq-type" evidence="7">
    <location>
        <begin position="768"/>
        <end position="820"/>
    </location>
</feature>
<feature type="region of interest" description="Disordered" evidence="5">
    <location>
        <begin position="499"/>
        <end position="599"/>
    </location>
</feature>
<dbReference type="Pfam" id="PF03564">
    <property type="entry name" value="DUF1759"/>
    <property type="match status" value="1"/>
</dbReference>
<dbReference type="PROSITE" id="PS50960">
    <property type="entry name" value="HTH_PSQ"/>
    <property type="match status" value="3"/>
</dbReference>
<dbReference type="EMBL" id="CH477565">
    <property type="protein sequence ID" value="EJY57795.1"/>
    <property type="molecule type" value="Genomic_DNA"/>
</dbReference>
<evidence type="ECO:0000259" key="6">
    <source>
        <dbReference type="PROSITE" id="PS50097"/>
    </source>
</evidence>
<keyword evidence="2 4" id="KW-0238">DNA-binding</keyword>
<evidence type="ECO:0000259" key="7">
    <source>
        <dbReference type="PROSITE" id="PS50960"/>
    </source>
</evidence>
<evidence type="ECO:0000256" key="1">
    <source>
        <dbReference type="ARBA" id="ARBA00004123"/>
    </source>
</evidence>
<comment type="subcellular location">
    <subcellularLocation>
        <location evidence="1 4">Nucleus</location>
    </subcellularLocation>
</comment>
<accession>J9HZ80</accession>
<dbReference type="InterPro" id="IPR051095">
    <property type="entry name" value="Dros_DevTransReg"/>
</dbReference>
<feature type="compositionally biased region" description="Low complexity" evidence="5">
    <location>
        <begin position="366"/>
        <end position="396"/>
    </location>
</feature>
<gene>
    <name evidence="8" type="ORF">AaeL_AAEL017240</name>
</gene>
<dbReference type="InterPro" id="IPR000210">
    <property type="entry name" value="BTB/POZ_dom"/>
</dbReference>
<dbReference type="SUPFAM" id="SSF46689">
    <property type="entry name" value="Homeodomain-like"/>
    <property type="match status" value="4"/>
</dbReference>
<protein>
    <submittedName>
        <fullName evidence="8">AAEL017240-PB</fullName>
    </submittedName>
</protein>
<reference evidence="8" key="3">
    <citation type="submission" date="2012-09" db="EMBL/GenBank/DDBJ databases">
        <authorList>
            <consortium name="VectorBase"/>
        </authorList>
    </citation>
    <scope>NUCLEOTIDE SEQUENCE</scope>
    <source>
        <strain evidence="8">Liverpool</strain>
    </source>
</reference>
<feature type="compositionally biased region" description="Polar residues" evidence="5">
    <location>
        <begin position="355"/>
        <end position="365"/>
    </location>
</feature>
<dbReference type="GO" id="GO:0006357">
    <property type="term" value="P:regulation of transcription by RNA polymerase II"/>
    <property type="evidence" value="ECO:0007669"/>
    <property type="project" value="TreeGrafter"/>
</dbReference>
<feature type="region of interest" description="Disordered" evidence="5">
    <location>
        <begin position="634"/>
        <end position="660"/>
    </location>
</feature>
<feature type="compositionally biased region" description="Low complexity" evidence="5">
    <location>
        <begin position="635"/>
        <end position="651"/>
    </location>
</feature>
<feature type="DNA-binding region" description="H-T-H motif" evidence="4">
    <location>
        <begin position="796"/>
        <end position="816"/>
    </location>
</feature>
<dbReference type="PROSITE" id="PS50097">
    <property type="entry name" value="BTB"/>
    <property type="match status" value="1"/>
</dbReference>
<feature type="compositionally biased region" description="Low complexity" evidence="5">
    <location>
        <begin position="993"/>
        <end position="1010"/>
    </location>
</feature>
<dbReference type="PhylomeDB" id="J9HZ80"/>
<feature type="domain" description="HTH psq-type" evidence="7">
    <location>
        <begin position="823"/>
        <end position="875"/>
    </location>
</feature>
<feature type="compositionally biased region" description="Low complexity" evidence="5">
    <location>
        <begin position="554"/>
        <end position="569"/>
    </location>
</feature>
<dbReference type="GO" id="GO:0003677">
    <property type="term" value="F:DNA binding"/>
    <property type="evidence" value="ECO:0007669"/>
    <property type="project" value="UniProtKB-UniRule"/>
</dbReference>
<dbReference type="FunFam" id="1.10.10.60:FF:000019">
    <property type="entry name" value="Ligand-dependent corepressor isoform 1"/>
    <property type="match status" value="4"/>
</dbReference>
<feature type="region of interest" description="Disordered" evidence="5">
    <location>
        <begin position="692"/>
        <end position="722"/>
    </location>
</feature>
<feature type="region of interest" description="Disordered" evidence="5">
    <location>
        <begin position="340"/>
        <end position="405"/>
    </location>
</feature>
<feature type="region of interest" description="Disordered" evidence="5">
    <location>
        <begin position="978"/>
        <end position="1010"/>
    </location>
</feature>
<evidence type="ECO:0000256" key="4">
    <source>
        <dbReference type="PROSITE-ProRule" id="PRU00320"/>
    </source>
</evidence>
<dbReference type="VEuPathDB" id="VectorBase:AAEL021255"/>
<dbReference type="PANTHER" id="PTHR23110">
    <property type="entry name" value="BTB DOMAIN TRANSCRIPTION FACTOR"/>
    <property type="match status" value="1"/>
</dbReference>
<dbReference type="Gene3D" id="1.10.10.60">
    <property type="entry name" value="Homeodomain-like"/>
    <property type="match status" value="4"/>
</dbReference>
<dbReference type="InterPro" id="IPR009057">
    <property type="entry name" value="Homeodomain-like_sf"/>
</dbReference>
<proteinExistence type="predicted"/>
<feature type="compositionally biased region" description="Basic and acidic residues" evidence="5">
    <location>
        <begin position="465"/>
        <end position="480"/>
    </location>
</feature>
<feature type="DNA-binding region" description="H-T-H motif" evidence="4">
    <location>
        <begin position="742"/>
        <end position="762"/>
    </location>
</feature>
<dbReference type="InterPro" id="IPR007889">
    <property type="entry name" value="HTH_Psq"/>
</dbReference>
<feature type="domain" description="HTH psq-type" evidence="7">
    <location>
        <begin position="714"/>
        <end position="766"/>
    </location>
</feature>
<keyword evidence="3 4" id="KW-0539">Nucleus</keyword>
<dbReference type="AlphaFoldDB" id="J9HZ80"/>
<dbReference type="PANTHER" id="PTHR23110:SF102">
    <property type="entry name" value="PIPSQUEAK, ISOFORM O"/>
    <property type="match status" value="1"/>
</dbReference>
<dbReference type="Gene3D" id="3.30.710.10">
    <property type="entry name" value="Potassium Channel Kv1.1, Chain A"/>
    <property type="match status" value="1"/>
</dbReference>
<feature type="compositionally biased region" description="Polar residues" evidence="5">
    <location>
        <begin position="698"/>
        <end position="710"/>
    </location>
</feature>
<feature type="domain" description="BTB" evidence="6">
    <location>
        <begin position="55"/>
        <end position="121"/>
    </location>
</feature>
<reference evidence="8" key="1">
    <citation type="submission" date="2005-10" db="EMBL/GenBank/DDBJ databases">
        <authorList>
            <person name="Loftus B.J."/>
            <person name="Nene V.M."/>
            <person name="Hannick L.I."/>
            <person name="Bidwell S."/>
            <person name="Haas B."/>
            <person name="Amedeo P."/>
            <person name="Orvis J."/>
            <person name="Wortman J.R."/>
            <person name="White O.R."/>
            <person name="Salzberg S."/>
            <person name="Shumway M."/>
            <person name="Koo H."/>
            <person name="Zhao Y."/>
            <person name="Holmes M."/>
            <person name="Miller J."/>
            <person name="Schatz M."/>
            <person name="Pop M."/>
            <person name="Pai G."/>
            <person name="Utterback T."/>
            <person name="Rogers Y.-H."/>
            <person name="Kravitz S."/>
            <person name="Fraser C.M."/>
        </authorList>
    </citation>
    <scope>NUCLEOTIDE SEQUENCE</scope>
    <source>
        <strain evidence="8">Liverpool</strain>
    </source>
</reference>
<dbReference type="Pfam" id="PF05225">
    <property type="entry name" value="HTH_psq"/>
    <property type="match status" value="4"/>
</dbReference>
<dbReference type="Pfam" id="PF00651">
    <property type="entry name" value="BTB"/>
    <property type="match status" value="1"/>
</dbReference>
<dbReference type="SUPFAM" id="SSF54695">
    <property type="entry name" value="POZ domain"/>
    <property type="match status" value="1"/>
</dbReference>
<dbReference type="InterPro" id="IPR011333">
    <property type="entry name" value="SKP1/BTB/POZ_sf"/>
</dbReference>
<feature type="region of interest" description="Disordered" evidence="5">
    <location>
        <begin position="456"/>
        <end position="483"/>
    </location>
</feature>
<dbReference type="Proteomes" id="UP000682892">
    <property type="component" value="Unassembled WGS sequence"/>
</dbReference>
<dbReference type="InterPro" id="IPR005312">
    <property type="entry name" value="DUF1759"/>
</dbReference>
<feature type="DNA-binding region" description="H-T-H motif" evidence="4">
    <location>
        <begin position="851"/>
        <end position="871"/>
    </location>
</feature>